<evidence type="ECO:0000256" key="7">
    <source>
        <dbReference type="ARBA" id="ARBA00022958"/>
    </source>
</evidence>
<feature type="transmembrane region" description="Helical" evidence="13">
    <location>
        <begin position="160"/>
        <end position="193"/>
    </location>
</feature>
<feature type="transmembrane region" description="Helical" evidence="13">
    <location>
        <begin position="115"/>
        <end position="135"/>
    </location>
</feature>
<evidence type="ECO:0000256" key="6">
    <source>
        <dbReference type="ARBA" id="ARBA00022826"/>
    </source>
</evidence>
<evidence type="ECO:0000256" key="12">
    <source>
        <dbReference type="ARBA" id="ARBA00034430"/>
    </source>
</evidence>
<organism evidence="14 15">
    <name type="scientific">Paucilactobacillus wasatchensis</name>
    <dbReference type="NCBI Taxonomy" id="1335616"/>
    <lineage>
        <taxon>Bacteria</taxon>
        <taxon>Bacillati</taxon>
        <taxon>Bacillota</taxon>
        <taxon>Bacilli</taxon>
        <taxon>Lactobacillales</taxon>
        <taxon>Lactobacillaceae</taxon>
        <taxon>Paucilactobacillus</taxon>
    </lineage>
</organism>
<proteinExistence type="inferred from homology"/>
<evidence type="ECO:0000256" key="3">
    <source>
        <dbReference type="ARBA" id="ARBA00022448"/>
    </source>
</evidence>
<keyword evidence="15" id="KW-1185">Reference proteome</keyword>
<comment type="caution">
    <text evidence="14">The sequence shown here is derived from an EMBL/GenBank/DDBJ whole genome shotgun (WGS) entry which is preliminary data.</text>
</comment>
<evidence type="ECO:0000256" key="8">
    <source>
        <dbReference type="ARBA" id="ARBA00022989"/>
    </source>
</evidence>
<feature type="transmembrane region" description="Helical" evidence="13">
    <location>
        <begin position="6"/>
        <end position="27"/>
    </location>
</feature>
<keyword evidence="8 13" id="KW-1133">Transmembrane helix</keyword>
<dbReference type="PANTHER" id="PTHR31462">
    <property type="entry name" value="ENDOSOMAL/LYSOSOMAL POTASSIUM CHANNEL TMEM175"/>
    <property type="match status" value="1"/>
</dbReference>
<evidence type="ECO:0000256" key="11">
    <source>
        <dbReference type="ARBA" id="ARBA00023303"/>
    </source>
</evidence>
<gene>
    <name evidence="14" type="ORF">WDC_0493</name>
</gene>
<evidence type="ECO:0000256" key="9">
    <source>
        <dbReference type="ARBA" id="ARBA00023065"/>
    </source>
</evidence>
<dbReference type="Proteomes" id="UP000032279">
    <property type="component" value="Unassembled WGS sequence"/>
</dbReference>
<keyword evidence="10 13" id="KW-0472">Membrane</keyword>
<evidence type="ECO:0000313" key="15">
    <source>
        <dbReference type="Proteomes" id="UP000032279"/>
    </source>
</evidence>
<keyword evidence="3" id="KW-0813">Transport</keyword>
<dbReference type="EMBL" id="AWTT01000007">
    <property type="protein sequence ID" value="KIS03941.1"/>
    <property type="molecule type" value="Genomic_DNA"/>
</dbReference>
<dbReference type="GO" id="GO:0015252">
    <property type="term" value="F:proton channel activity"/>
    <property type="evidence" value="ECO:0007669"/>
    <property type="project" value="InterPro"/>
</dbReference>
<evidence type="ECO:0000256" key="1">
    <source>
        <dbReference type="ARBA" id="ARBA00004141"/>
    </source>
</evidence>
<protein>
    <submittedName>
        <fullName evidence="14">Integral membrane protein</fullName>
    </submittedName>
</protein>
<keyword evidence="6" id="KW-0631">Potassium channel</keyword>
<evidence type="ECO:0000313" key="14">
    <source>
        <dbReference type="EMBL" id="KIS03941.1"/>
    </source>
</evidence>
<comment type="catalytic activity">
    <reaction evidence="12">
        <text>K(+)(in) = K(+)(out)</text>
        <dbReference type="Rhea" id="RHEA:29463"/>
        <dbReference type="ChEBI" id="CHEBI:29103"/>
    </reaction>
</comment>
<evidence type="ECO:0000256" key="5">
    <source>
        <dbReference type="ARBA" id="ARBA00022692"/>
    </source>
</evidence>
<feature type="transmembrane region" description="Helical" evidence="13">
    <location>
        <begin position="82"/>
        <end position="103"/>
    </location>
</feature>
<evidence type="ECO:0000256" key="10">
    <source>
        <dbReference type="ARBA" id="ARBA00023136"/>
    </source>
</evidence>
<keyword evidence="9" id="KW-0406">Ion transport</keyword>
<dbReference type="InterPro" id="IPR010617">
    <property type="entry name" value="TMEM175-like"/>
</dbReference>
<feature type="transmembrane region" description="Helical" evidence="13">
    <location>
        <begin position="39"/>
        <end position="62"/>
    </location>
</feature>
<evidence type="ECO:0000256" key="4">
    <source>
        <dbReference type="ARBA" id="ARBA00022538"/>
    </source>
</evidence>
<evidence type="ECO:0000256" key="2">
    <source>
        <dbReference type="ARBA" id="ARBA00006920"/>
    </source>
</evidence>
<keyword evidence="7" id="KW-0630">Potassium</keyword>
<comment type="subcellular location">
    <subcellularLocation>
        <location evidence="1">Membrane</location>
        <topology evidence="1">Multi-pass membrane protein</topology>
    </subcellularLocation>
</comment>
<dbReference type="GO" id="GO:0005267">
    <property type="term" value="F:potassium channel activity"/>
    <property type="evidence" value="ECO:0007669"/>
    <property type="project" value="UniProtKB-KW"/>
</dbReference>
<dbReference type="PATRIC" id="fig|1335616.4.peg.492"/>
<dbReference type="Pfam" id="PF06736">
    <property type="entry name" value="TMEM175"/>
    <property type="match status" value="1"/>
</dbReference>
<name>A0A0D1AB42_9LACO</name>
<reference evidence="14 15" key="1">
    <citation type="submission" date="2013-08" db="EMBL/GenBank/DDBJ databases">
        <title>Lactobacillus wasatchii sp. WDC04, a late gas producing bacteria isolated from aged chedder cheese.</title>
        <authorList>
            <person name="Oberg C.J."/>
            <person name="Culumber M."/>
            <person name="McMahon D.J."/>
            <person name="Broadbent J.R."/>
            <person name="Oberg T.S."/>
            <person name="Ortaki F."/>
        </authorList>
    </citation>
    <scope>NUCLEOTIDE SEQUENCE [LARGE SCALE GENOMIC DNA]</scope>
    <source>
        <strain evidence="14 15">WDC04</strain>
    </source>
</reference>
<sequence>MKPDRLQAFSDGVLAILITILVLEFHIPNFSRGHLINAVILQWPILVAYIVSFLYVGTLWLFHHDFFSQLETIDRNLNLINLTVLFTITLVDYPTNLVATSIASGNTTDMKTAFIIYDIVALLISASFALLYWYVMAHPNLNNSSTTFNSSVKSDPLRSVAIYALAIVVTPFSLIAGAFLLCAGIIFHTFAYVHLSKQI</sequence>
<comment type="similarity">
    <text evidence="2">Belongs to the TMEM175 family.</text>
</comment>
<dbReference type="GO" id="GO:0016020">
    <property type="term" value="C:membrane"/>
    <property type="evidence" value="ECO:0007669"/>
    <property type="project" value="UniProtKB-SubCell"/>
</dbReference>
<evidence type="ECO:0000256" key="13">
    <source>
        <dbReference type="SAM" id="Phobius"/>
    </source>
</evidence>
<accession>A0A0D1AB42</accession>
<dbReference type="PANTHER" id="PTHR31462:SF5">
    <property type="entry name" value="ENDOSOMAL_LYSOSOMAL PROTON CHANNEL TMEM175"/>
    <property type="match status" value="1"/>
</dbReference>
<dbReference type="RefSeq" id="WP_044010210.1">
    <property type="nucleotide sequence ID" value="NZ_AWTT01000007.1"/>
</dbReference>
<keyword evidence="5 13" id="KW-0812">Transmembrane</keyword>
<keyword evidence="11" id="KW-0407">Ion channel</keyword>
<dbReference type="AlphaFoldDB" id="A0A0D1AB42"/>
<keyword evidence="4" id="KW-0633">Potassium transport</keyword>
<dbReference type="OrthoDB" id="7626281at2"/>